<keyword evidence="3" id="KW-1185">Reference proteome</keyword>
<comment type="caution">
    <text evidence="2">The sequence shown here is derived from an EMBL/GenBank/DDBJ whole genome shotgun (WGS) entry which is preliminary data.</text>
</comment>
<dbReference type="EMBL" id="CAXITT010000470">
    <property type="protein sequence ID" value="CAL1542106.1"/>
    <property type="molecule type" value="Genomic_DNA"/>
</dbReference>
<reference evidence="2 3" key="1">
    <citation type="submission" date="2024-04" db="EMBL/GenBank/DDBJ databases">
        <authorList>
            <consortium name="Genoscope - CEA"/>
            <person name="William W."/>
        </authorList>
    </citation>
    <scope>NUCLEOTIDE SEQUENCE [LARGE SCALE GENOMIC DNA]</scope>
</reference>
<keyword evidence="1" id="KW-1133">Transmembrane helix</keyword>
<organism evidence="2 3">
    <name type="scientific">Lymnaea stagnalis</name>
    <name type="common">Great pond snail</name>
    <name type="synonym">Helix stagnalis</name>
    <dbReference type="NCBI Taxonomy" id="6523"/>
    <lineage>
        <taxon>Eukaryota</taxon>
        <taxon>Metazoa</taxon>
        <taxon>Spiralia</taxon>
        <taxon>Lophotrochozoa</taxon>
        <taxon>Mollusca</taxon>
        <taxon>Gastropoda</taxon>
        <taxon>Heterobranchia</taxon>
        <taxon>Euthyneura</taxon>
        <taxon>Panpulmonata</taxon>
        <taxon>Hygrophila</taxon>
        <taxon>Lymnaeoidea</taxon>
        <taxon>Lymnaeidae</taxon>
        <taxon>Lymnaea</taxon>
    </lineage>
</organism>
<proteinExistence type="predicted"/>
<dbReference type="AlphaFoldDB" id="A0AAV2I7G9"/>
<name>A0AAV2I7G9_LYMST</name>
<gene>
    <name evidence="2" type="ORF">GSLYS_00015712001</name>
</gene>
<evidence type="ECO:0000313" key="3">
    <source>
        <dbReference type="Proteomes" id="UP001497497"/>
    </source>
</evidence>
<evidence type="ECO:0000256" key="1">
    <source>
        <dbReference type="SAM" id="Phobius"/>
    </source>
</evidence>
<keyword evidence="1" id="KW-0472">Membrane</keyword>
<dbReference type="Proteomes" id="UP001497497">
    <property type="component" value="Unassembled WGS sequence"/>
</dbReference>
<accession>A0AAV2I7G9</accession>
<evidence type="ECO:0000313" key="2">
    <source>
        <dbReference type="EMBL" id="CAL1542106.1"/>
    </source>
</evidence>
<sequence length="85" mass="10321">MPVEKIRGGGELFYHPWTAYSKVQQFPFAFYWKYGRAFRYYFYTGALLLPLYAYLTKLSYSPANVKQWEEIRAKRHHTFFDLPHD</sequence>
<feature type="transmembrane region" description="Helical" evidence="1">
    <location>
        <begin position="38"/>
        <end position="55"/>
    </location>
</feature>
<keyword evidence="1" id="KW-0812">Transmembrane</keyword>
<protein>
    <submittedName>
        <fullName evidence="2">Uncharacterized protein</fullName>
    </submittedName>
</protein>